<dbReference type="STRING" id="1328313.DS2_15774"/>
<name>W7Q7L7_9ALTE</name>
<dbReference type="Proteomes" id="UP000019276">
    <property type="component" value="Unassembled WGS sequence"/>
</dbReference>
<keyword evidence="4" id="KW-1185">Reference proteome</keyword>
<feature type="signal peptide" evidence="2">
    <location>
        <begin position="1"/>
        <end position="21"/>
    </location>
</feature>
<protein>
    <submittedName>
        <fullName evidence="3">Uncharacterized protein</fullName>
    </submittedName>
</protein>
<keyword evidence="1" id="KW-1133">Transmembrane helix</keyword>
<evidence type="ECO:0000256" key="2">
    <source>
        <dbReference type="SAM" id="SignalP"/>
    </source>
</evidence>
<evidence type="ECO:0000313" key="3">
    <source>
        <dbReference type="EMBL" id="EWH08784.1"/>
    </source>
</evidence>
<keyword evidence="1" id="KW-0812">Transmembrane</keyword>
<gene>
    <name evidence="3" type="ORF">DS2_15774</name>
</gene>
<evidence type="ECO:0000313" key="4">
    <source>
        <dbReference type="Proteomes" id="UP000019276"/>
    </source>
</evidence>
<proteinExistence type="predicted"/>
<sequence>MKKLTRVIVVCLTLISSHLIAADQVEVKFYGFETSPADSQNTASVRFNNFSVEYATTIVPLLFEGDLASNEIAVYFNGSLLDVYSDLADIHNATSQFLVDTTYVQGQQADLEFRLTNNGNQPSLLAFPHDVENISVLEQQVSFGSHKDNASEGKSSGGSAPLAFICFCLVVCLCRNILAGTWLKSG</sequence>
<comment type="caution">
    <text evidence="3">The sequence shown here is derived from an EMBL/GenBank/DDBJ whole genome shotgun (WGS) entry which is preliminary data.</text>
</comment>
<evidence type="ECO:0000256" key="1">
    <source>
        <dbReference type="SAM" id="Phobius"/>
    </source>
</evidence>
<organism evidence="3 4">
    <name type="scientific">Catenovulum agarivorans DS-2</name>
    <dbReference type="NCBI Taxonomy" id="1328313"/>
    <lineage>
        <taxon>Bacteria</taxon>
        <taxon>Pseudomonadati</taxon>
        <taxon>Pseudomonadota</taxon>
        <taxon>Gammaproteobacteria</taxon>
        <taxon>Alteromonadales</taxon>
        <taxon>Alteromonadaceae</taxon>
        <taxon>Catenovulum</taxon>
    </lineage>
</organism>
<reference evidence="3 4" key="1">
    <citation type="journal article" date="2014" name="Genome Announc.">
        <title>Draft Genome Sequence of the Agar-Degrading Bacterium Catenovulum sp. Strain DS-2, Isolated from Intestines of Haliotis diversicolor.</title>
        <authorList>
            <person name="Shan D."/>
            <person name="Li X."/>
            <person name="Gu Z."/>
            <person name="Wei G."/>
            <person name="Gao Z."/>
            <person name="Shao Z."/>
        </authorList>
    </citation>
    <scope>NUCLEOTIDE SEQUENCE [LARGE SCALE GENOMIC DNA]</scope>
    <source>
        <strain evidence="3 4">DS-2</strain>
    </source>
</reference>
<keyword evidence="1" id="KW-0472">Membrane</keyword>
<dbReference type="EMBL" id="ARZY01000037">
    <property type="protein sequence ID" value="EWH08784.1"/>
    <property type="molecule type" value="Genomic_DNA"/>
</dbReference>
<accession>W7Q7L7</accession>
<feature type="transmembrane region" description="Helical" evidence="1">
    <location>
        <begin position="162"/>
        <end position="183"/>
    </location>
</feature>
<keyword evidence="2" id="KW-0732">Signal</keyword>
<feature type="chain" id="PRO_5004897923" evidence="2">
    <location>
        <begin position="22"/>
        <end position="186"/>
    </location>
</feature>
<dbReference type="AlphaFoldDB" id="W7Q7L7"/>